<sequence>MRILYLTQYFNLPDQAGASRHYQFARAWTEAGHEVELLTGNVNYKTGASIPCDFGRTYSLEDHPEGFRIRRLWCFSRFRGSFRKRLLFFGTFAANAGAVGTFVRKPDIVFASSTPLTVGVPGAYLARRFRVPFVFELRDLWPEAAVAAGVMRSAAWEARTRRLAADLYRRADHLVAVTEGIRDGILSYGVPPEKVTLVPNGVDHWMVPESFRDHNPLAQFAGRFVCLYVGAHGIWNDLGTLVDAAAAMRDDPSVAFVFVGDGDHRPVLERRAREEKLSNVHFLGALPKQDAFAAICHADVGLIAASAHEHNRQTLPNKIFDYMAAAVPVVVAAGEGEMAELLRLSGGGFLTPAGDGPALAREIQRLRSLPAREREETGAR</sequence>
<dbReference type="Gene3D" id="3.40.50.2000">
    <property type="entry name" value="Glycogen Phosphorylase B"/>
    <property type="match status" value="2"/>
</dbReference>
<evidence type="ECO:0000259" key="1">
    <source>
        <dbReference type="Pfam" id="PF13579"/>
    </source>
</evidence>
<dbReference type="EMBL" id="JAGQHR010000299">
    <property type="protein sequence ID" value="MCA9728097.1"/>
    <property type="molecule type" value="Genomic_DNA"/>
</dbReference>
<reference evidence="2" key="1">
    <citation type="submission" date="2020-04" db="EMBL/GenBank/DDBJ databases">
        <authorList>
            <person name="Zhang T."/>
        </authorList>
    </citation>
    <scope>NUCLEOTIDE SEQUENCE</scope>
    <source>
        <strain evidence="2">HKST-UBA01</strain>
    </source>
</reference>
<name>A0A956RQ64_UNCEI</name>
<dbReference type="InterPro" id="IPR050194">
    <property type="entry name" value="Glycosyltransferase_grp1"/>
</dbReference>
<dbReference type="GO" id="GO:0016758">
    <property type="term" value="F:hexosyltransferase activity"/>
    <property type="evidence" value="ECO:0007669"/>
    <property type="project" value="TreeGrafter"/>
</dbReference>
<dbReference type="InterPro" id="IPR028098">
    <property type="entry name" value="Glyco_trans_4-like_N"/>
</dbReference>
<reference evidence="2" key="2">
    <citation type="journal article" date="2021" name="Microbiome">
        <title>Successional dynamics and alternative stable states in a saline activated sludge microbial community over 9 years.</title>
        <authorList>
            <person name="Wang Y."/>
            <person name="Ye J."/>
            <person name="Ju F."/>
            <person name="Liu L."/>
            <person name="Boyd J.A."/>
            <person name="Deng Y."/>
            <person name="Parks D.H."/>
            <person name="Jiang X."/>
            <person name="Yin X."/>
            <person name="Woodcroft B.J."/>
            <person name="Tyson G.W."/>
            <person name="Hugenholtz P."/>
            <person name="Polz M.F."/>
            <person name="Zhang T."/>
        </authorList>
    </citation>
    <scope>NUCLEOTIDE SEQUENCE</scope>
    <source>
        <strain evidence="2">HKST-UBA01</strain>
    </source>
</reference>
<feature type="domain" description="Glycosyltransferase subfamily 4-like N-terminal" evidence="1">
    <location>
        <begin position="22"/>
        <end position="201"/>
    </location>
</feature>
<dbReference type="SUPFAM" id="SSF53756">
    <property type="entry name" value="UDP-Glycosyltransferase/glycogen phosphorylase"/>
    <property type="match status" value="1"/>
</dbReference>
<gene>
    <name evidence="2" type="ORF">KC729_10470</name>
</gene>
<dbReference type="CDD" id="cd03794">
    <property type="entry name" value="GT4_WbuB-like"/>
    <property type="match status" value="1"/>
</dbReference>
<evidence type="ECO:0000313" key="3">
    <source>
        <dbReference type="Proteomes" id="UP000697710"/>
    </source>
</evidence>
<dbReference type="Proteomes" id="UP000697710">
    <property type="component" value="Unassembled WGS sequence"/>
</dbReference>
<protein>
    <submittedName>
        <fullName evidence="2">Glycosyltransferase family 4 protein</fullName>
    </submittedName>
</protein>
<comment type="caution">
    <text evidence="2">The sequence shown here is derived from an EMBL/GenBank/DDBJ whole genome shotgun (WGS) entry which is preliminary data.</text>
</comment>
<feature type="non-terminal residue" evidence="2">
    <location>
        <position position="380"/>
    </location>
</feature>
<organism evidence="2 3">
    <name type="scientific">Eiseniibacteriota bacterium</name>
    <dbReference type="NCBI Taxonomy" id="2212470"/>
    <lineage>
        <taxon>Bacteria</taxon>
        <taxon>Candidatus Eiseniibacteriota</taxon>
    </lineage>
</organism>
<proteinExistence type="predicted"/>
<evidence type="ECO:0000313" key="2">
    <source>
        <dbReference type="EMBL" id="MCA9728097.1"/>
    </source>
</evidence>
<dbReference type="PANTHER" id="PTHR45947:SF3">
    <property type="entry name" value="SULFOQUINOVOSYL TRANSFERASE SQD2"/>
    <property type="match status" value="1"/>
</dbReference>
<dbReference type="PANTHER" id="PTHR45947">
    <property type="entry name" value="SULFOQUINOVOSYL TRANSFERASE SQD2"/>
    <property type="match status" value="1"/>
</dbReference>
<dbReference type="AlphaFoldDB" id="A0A956RQ64"/>
<dbReference type="Pfam" id="PF13579">
    <property type="entry name" value="Glyco_trans_4_4"/>
    <property type="match status" value="1"/>
</dbReference>
<dbReference type="Pfam" id="PF13692">
    <property type="entry name" value="Glyco_trans_1_4"/>
    <property type="match status" value="1"/>
</dbReference>
<accession>A0A956RQ64</accession>